<organism evidence="2 3">
    <name type="scientific">Candidatus Dojkabacteria bacterium</name>
    <dbReference type="NCBI Taxonomy" id="2099670"/>
    <lineage>
        <taxon>Bacteria</taxon>
        <taxon>Candidatus Dojkabacteria</taxon>
    </lineage>
</organism>
<feature type="transmembrane region" description="Helical" evidence="1">
    <location>
        <begin position="37"/>
        <end position="56"/>
    </location>
</feature>
<evidence type="ECO:0000256" key="1">
    <source>
        <dbReference type="SAM" id="Phobius"/>
    </source>
</evidence>
<keyword evidence="1" id="KW-0812">Transmembrane</keyword>
<dbReference type="AlphaFoldDB" id="A0A847CZ08"/>
<reference evidence="2 3" key="1">
    <citation type="journal article" date="2020" name="Biotechnol. Biofuels">
        <title>New insights from the biogas microbiome by comprehensive genome-resolved metagenomics of nearly 1600 species originating from multiple anaerobic digesters.</title>
        <authorList>
            <person name="Campanaro S."/>
            <person name="Treu L."/>
            <person name="Rodriguez-R L.M."/>
            <person name="Kovalovszki A."/>
            <person name="Ziels R.M."/>
            <person name="Maus I."/>
            <person name="Zhu X."/>
            <person name="Kougias P.G."/>
            <person name="Basile A."/>
            <person name="Luo G."/>
            <person name="Schluter A."/>
            <person name="Konstantinidis K.T."/>
            <person name="Angelidaki I."/>
        </authorList>
    </citation>
    <scope>NUCLEOTIDE SEQUENCE [LARGE SCALE GENOMIC DNA]</scope>
    <source>
        <strain evidence="2">AS06rmzACSIP_65</strain>
    </source>
</reference>
<sequence>MAISKKNKNSINLIDPVYTENDAFTKAYEWMVTIGKYLLIFVEMIVLGVFFSRFFLDKKRIDLNEEVESQIQLLRTEPWVSNNILFSRYQKLLKDVGTVKNGQQINSSVVSEIVSGIPITLTLKGFTLNESKVSMSFMASSLEEVKIYESALKENERYSDVSFSIQKEDAEISVGVSFNIVGKQD</sequence>
<name>A0A847CZ08_9BACT</name>
<evidence type="ECO:0000313" key="3">
    <source>
        <dbReference type="Proteomes" id="UP000545876"/>
    </source>
</evidence>
<keyword evidence="1" id="KW-0472">Membrane</keyword>
<evidence type="ECO:0000313" key="2">
    <source>
        <dbReference type="EMBL" id="NLD25188.1"/>
    </source>
</evidence>
<keyword evidence="1" id="KW-1133">Transmembrane helix</keyword>
<accession>A0A847CZ08</accession>
<comment type="caution">
    <text evidence="2">The sequence shown here is derived from an EMBL/GenBank/DDBJ whole genome shotgun (WGS) entry which is preliminary data.</text>
</comment>
<proteinExistence type="predicted"/>
<dbReference type="EMBL" id="JAAZBX010000002">
    <property type="protein sequence ID" value="NLD25188.1"/>
    <property type="molecule type" value="Genomic_DNA"/>
</dbReference>
<dbReference type="Proteomes" id="UP000545876">
    <property type="component" value="Unassembled WGS sequence"/>
</dbReference>
<protein>
    <recommendedName>
        <fullName evidence="4">PilN domain-containing protein</fullName>
    </recommendedName>
</protein>
<evidence type="ECO:0008006" key="4">
    <source>
        <dbReference type="Google" id="ProtNLM"/>
    </source>
</evidence>
<gene>
    <name evidence="2" type="ORF">GX656_00900</name>
</gene>